<keyword evidence="7" id="KW-0833">Ubl conjugation pathway</keyword>
<evidence type="ECO:0000256" key="4">
    <source>
        <dbReference type="ARBA" id="ARBA00022679"/>
    </source>
</evidence>
<keyword evidence="10 12" id="KW-0472">Membrane</keyword>
<keyword evidence="14" id="KW-1185">Reference proteome</keyword>
<gene>
    <name evidence="13" type="ORF">H0E87_030236</name>
</gene>
<dbReference type="GO" id="GO:0046872">
    <property type="term" value="F:metal ion binding"/>
    <property type="evidence" value="ECO:0007669"/>
    <property type="project" value="UniProtKB-KW"/>
</dbReference>
<evidence type="ECO:0000256" key="2">
    <source>
        <dbReference type="ARBA" id="ARBA00004167"/>
    </source>
</evidence>
<evidence type="ECO:0000256" key="9">
    <source>
        <dbReference type="ARBA" id="ARBA00022989"/>
    </source>
</evidence>
<dbReference type="GO" id="GO:0061630">
    <property type="term" value="F:ubiquitin protein ligase activity"/>
    <property type="evidence" value="ECO:0007669"/>
    <property type="project" value="UniProtKB-EC"/>
</dbReference>
<feature type="transmembrane region" description="Helical" evidence="12">
    <location>
        <begin position="26"/>
        <end position="43"/>
    </location>
</feature>
<evidence type="ECO:0000256" key="11">
    <source>
        <dbReference type="ARBA" id="ARBA00024209"/>
    </source>
</evidence>
<keyword evidence="4" id="KW-0808">Transferase</keyword>
<comment type="similarity">
    <text evidence="11">Belongs to the RING-type zinc finger family. ATL subfamily.</text>
</comment>
<organism evidence="13 14">
    <name type="scientific">Populus deltoides</name>
    <name type="common">Eastern poplar</name>
    <name type="synonym">Eastern cottonwood</name>
    <dbReference type="NCBI Taxonomy" id="3696"/>
    <lineage>
        <taxon>Eukaryota</taxon>
        <taxon>Viridiplantae</taxon>
        <taxon>Streptophyta</taxon>
        <taxon>Embryophyta</taxon>
        <taxon>Tracheophyta</taxon>
        <taxon>Spermatophyta</taxon>
        <taxon>Magnoliopsida</taxon>
        <taxon>eudicotyledons</taxon>
        <taxon>Gunneridae</taxon>
        <taxon>Pentapetalae</taxon>
        <taxon>rosids</taxon>
        <taxon>fabids</taxon>
        <taxon>Malpighiales</taxon>
        <taxon>Salicaceae</taxon>
        <taxon>Saliceae</taxon>
        <taxon>Populus</taxon>
    </lineage>
</organism>
<evidence type="ECO:0000256" key="8">
    <source>
        <dbReference type="ARBA" id="ARBA00022833"/>
    </source>
</evidence>
<evidence type="ECO:0000256" key="6">
    <source>
        <dbReference type="ARBA" id="ARBA00022723"/>
    </source>
</evidence>
<evidence type="ECO:0000256" key="5">
    <source>
        <dbReference type="ARBA" id="ARBA00022692"/>
    </source>
</evidence>
<evidence type="ECO:0000313" key="13">
    <source>
        <dbReference type="EMBL" id="KAH8479954.1"/>
    </source>
</evidence>
<evidence type="ECO:0000313" key="14">
    <source>
        <dbReference type="Proteomes" id="UP000807159"/>
    </source>
</evidence>
<comment type="subcellular location">
    <subcellularLocation>
        <location evidence="2">Membrane</location>
        <topology evidence="2">Single-pass membrane protein</topology>
    </subcellularLocation>
</comment>
<dbReference type="GO" id="GO:0016567">
    <property type="term" value="P:protein ubiquitination"/>
    <property type="evidence" value="ECO:0007669"/>
    <property type="project" value="InterPro"/>
</dbReference>
<comment type="catalytic activity">
    <reaction evidence="1">
        <text>S-ubiquitinyl-[E2 ubiquitin-conjugating enzyme]-L-cysteine + [acceptor protein]-L-lysine = [E2 ubiquitin-conjugating enzyme]-L-cysteine + N(6)-ubiquitinyl-[acceptor protein]-L-lysine.</text>
        <dbReference type="EC" id="2.3.2.27"/>
    </reaction>
</comment>
<evidence type="ECO:0000256" key="3">
    <source>
        <dbReference type="ARBA" id="ARBA00012483"/>
    </source>
</evidence>
<keyword evidence="8" id="KW-0862">Zinc</keyword>
<keyword evidence="9 12" id="KW-1133">Transmembrane helix</keyword>
<dbReference type="PANTHER" id="PTHR46905">
    <property type="entry name" value="RING-H2 FINGER PROTEIN ATL78"/>
    <property type="match status" value="1"/>
</dbReference>
<proteinExistence type="inferred from homology"/>
<evidence type="ECO:0000256" key="7">
    <source>
        <dbReference type="ARBA" id="ARBA00022786"/>
    </source>
</evidence>
<sequence>MDSGMPPDSHGCGNSSILNSDENSNMVIVLVALLFAFLCSLGIKSIGRCAIRCGYRIGFETPQQAALRLAAATNTGLMKSALGQIPVVTYESGLNIQVTDCTICLGEFSEGEKSANNCDVDEPNVRIPVLENGTGG</sequence>
<dbReference type="EC" id="2.3.2.27" evidence="3"/>
<dbReference type="GO" id="GO:0016020">
    <property type="term" value="C:membrane"/>
    <property type="evidence" value="ECO:0007669"/>
    <property type="project" value="UniProtKB-SubCell"/>
</dbReference>
<keyword evidence="6" id="KW-0479">Metal-binding</keyword>
<accession>A0A8T2WHC4</accession>
<protein>
    <recommendedName>
        <fullName evidence="3">RING-type E3 ubiquitin transferase</fullName>
        <ecNumber evidence="3">2.3.2.27</ecNumber>
    </recommendedName>
</protein>
<evidence type="ECO:0000256" key="10">
    <source>
        <dbReference type="ARBA" id="ARBA00023136"/>
    </source>
</evidence>
<keyword evidence="5 12" id="KW-0812">Transmembrane</keyword>
<dbReference type="InterPro" id="IPR044602">
    <property type="entry name" value="ATL10/ATL72-79-like"/>
</dbReference>
<dbReference type="AlphaFoldDB" id="A0A8T2WHC4"/>
<evidence type="ECO:0000256" key="1">
    <source>
        <dbReference type="ARBA" id="ARBA00000900"/>
    </source>
</evidence>
<evidence type="ECO:0000256" key="12">
    <source>
        <dbReference type="SAM" id="Phobius"/>
    </source>
</evidence>
<reference evidence="13" key="1">
    <citation type="journal article" date="2021" name="J. Hered.">
        <title>Genome Assembly of Salicaceae Populus deltoides (Eastern Cottonwood) I-69 Based on Nanopore Sequencing and Hi-C Technologies.</title>
        <authorList>
            <person name="Bai S."/>
            <person name="Wu H."/>
            <person name="Zhang J."/>
            <person name="Pan Z."/>
            <person name="Zhao W."/>
            <person name="Li Z."/>
            <person name="Tong C."/>
        </authorList>
    </citation>
    <scope>NUCLEOTIDE SEQUENCE</scope>
    <source>
        <tissue evidence="13">Leaf</tissue>
    </source>
</reference>
<name>A0A8T2WHC4_POPDE</name>
<dbReference type="EMBL" id="JACEGQ020000019">
    <property type="protein sequence ID" value="KAH8479954.1"/>
    <property type="molecule type" value="Genomic_DNA"/>
</dbReference>
<comment type="caution">
    <text evidence="13">The sequence shown here is derived from an EMBL/GenBank/DDBJ whole genome shotgun (WGS) entry which is preliminary data.</text>
</comment>
<dbReference type="Proteomes" id="UP000807159">
    <property type="component" value="Chromosome 19"/>
</dbReference>
<dbReference type="PANTHER" id="PTHR46905:SF21">
    <property type="entry name" value="RING-TYPE E3 UBIQUITIN TRANSFERASE"/>
    <property type="match status" value="1"/>
</dbReference>